<dbReference type="Pfam" id="PF23981">
    <property type="entry name" value="DUF7305"/>
    <property type="match status" value="1"/>
</dbReference>
<dbReference type="InterPro" id="IPR055729">
    <property type="entry name" value="DUF7305"/>
</dbReference>
<reference evidence="3 4" key="1">
    <citation type="submission" date="2015-09" db="EMBL/GenBank/DDBJ databases">
        <title>Aphanizomenon flos-aquae WA102.</title>
        <authorList>
            <person name="Driscoll C."/>
        </authorList>
    </citation>
    <scope>NUCLEOTIDE SEQUENCE [LARGE SCALE GENOMIC DNA]</scope>
    <source>
        <strain evidence="3">WA102</strain>
    </source>
</reference>
<keyword evidence="1" id="KW-1133">Transmembrane helix</keyword>
<accession>A0A1B7X6C0</accession>
<dbReference type="EMBL" id="LJOW01000012">
    <property type="protein sequence ID" value="OBQ44907.1"/>
    <property type="molecule type" value="Genomic_DNA"/>
</dbReference>
<protein>
    <recommendedName>
        <fullName evidence="2">DUF7305 domain-containing protein</fullName>
    </recommendedName>
</protein>
<proteinExistence type="predicted"/>
<feature type="domain" description="DUF7305" evidence="2">
    <location>
        <begin position="287"/>
        <end position="403"/>
    </location>
</feature>
<dbReference type="Proteomes" id="UP000092093">
    <property type="component" value="Unassembled WGS sequence"/>
</dbReference>
<evidence type="ECO:0000313" key="4">
    <source>
        <dbReference type="Proteomes" id="UP000092093"/>
    </source>
</evidence>
<keyword evidence="1" id="KW-0812">Transmembrane</keyword>
<gene>
    <name evidence="3" type="ORF">AN484_04605</name>
</gene>
<feature type="transmembrane region" description="Helical" evidence="1">
    <location>
        <begin position="21"/>
        <end position="39"/>
    </location>
</feature>
<comment type="caution">
    <text evidence="3">The sequence shown here is derived from an EMBL/GenBank/DDBJ whole genome shotgun (WGS) entry which is preliminary data.</text>
</comment>
<organism evidence="3 4">
    <name type="scientific">Aphanizomenon flos-aquae WA102</name>
    <dbReference type="NCBI Taxonomy" id="1710896"/>
    <lineage>
        <taxon>Bacteria</taxon>
        <taxon>Bacillati</taxon>
        <taxon>Cyanobacteriota</taxon>
        <taxon>Cyanophyceae</taxon>
        <taxon>Nostocales</taxon>
        <taxon>Aphanizomenonaceae</taxon>
        <taxon>Aphanizomenon</taxon>
    </lineage>
</organism>
<dbReference type="AlphaFoldDB" id="A0A1B7X6C0"/>
<dbReference type="PATRIC" id="fig|1710896.3.peg.2116"/>
<evidence type="ECO:0000259" key="2">
    <source>
        <dbReference type="Pfam" id="PF23981"/>
    </source>
</evidence>
<evidence type="ECO:0000256" key="1">
    <source>
        <dbReference type="SAM" id="Phobius"/>
    </source>
</evidence>
<keyword evidence="1" id="KW-0472">Membrane</keyword>
<name>A0A1B7X6C0_APHFL</name>
<sequence length="446" mass="46028">MYSRLKLALIQHRGEKGFASVLAIGIGLVMMLIGLTMAIRSRNDVALSSTQGTTSKALSAAEVGISRYQYLLNSVRVLAQYPNTATSPNASWSNPTAIPSYSSCLSRGNIPNNTIIGTYATTDWQNIDSKTQFKLVSYTYADAGAGINPPAGTLLGTGTLTVQGRVNIAGSGNSATNTSSTSTAQLQVKIPVKQTDPNTIPVPGVWVSNGGTGGNGIAGNVFVNDCTTNLGSINIDNSGGNSYAANYITLSLPNIPSVPSGSINLGALSNTTVTLPRTGTPTDIATTFNGNSGVYVYEVSNISKATINITLGQKVVIFLSGNLDKQTSINHNCTGYTGTPACIPTDFQIFGTGAAGSTMDVNGGNLVDGFILAPNYEIGVNGGAGGKGGFRGAIWAKDWGNGGGTGSNTSNTVVQQTATWSSIGLVPQNLPPYIDAFSGWKKQAVQ</sequence>
<evidence type="ECO:0000313" key="3">
    <source>
        <dbReference type="EMBL" id="OBQ44907.1"/>
    </source>
</evidence>